<dbReference type="AlphaFoldDB" id="A0A4Y9G0Z2"/>
<reference evidence="3 4" key="1">
    <citation type="submission" date="2019-03" db="EMBL/GenBank/DDBJ databases">
        <title>Diversity of the mouse oral microbiome.</title>
        <authorList>
            <person name="Joseph S."/>
            <person name="Aduse-Opoku J."/>
            <person name="Curtis M."/>
            <person name="Wade W."/>
            <person name="Hashim A."/>
        </authorList>
    </citation>
    <scope>NUCLEOTIDE SEQUENCE [LARGE SCALE GENOMIC DNA]</scope>
    <source>
        <strain evidence="3 4">P1012</strain>
    </source>
</reference>
<organism evidence="3 4">
    <name type="scientific">Microbacterium paludicola</name>
    <dbReference type="NCBI Taxonomy" id="300019"/>
    <lineage>
        <taxon>Bacteria</taxon>
        <taxon>Bacillati</taxon>
        <taxon>Actinomycetota</taxon>
        <taxon>Actinomycetes</taxon>
        <taxon>Micrococcales</taxon>
        <taxon>Microbacteriaceae</taxon>
        <taxon>Microbacterium</taxon>
    </lineage>
</organism>
<feature type="compositionally biased region" description="Low complexity" evidence="1">
    <location>
        <begin position="58"/>
        <end position="101"/>
    </location>
</feature>
<feature type="region of interest" description="Disordered" evidence="1">
    <location>
        <begin position="1"/>
        <end position="110"/>
    </location>
</feature>
<feature type="compositionally biased region" description="Polar residues" evidence="1">
    <location>
        <begin position="347"/>
        <end position="362"/>
    </location>
</feature>
<name>A0A4Y9G0Z2_9MICO</name>
<gene>
    <name evidence="3" type="ORF">E4U02_00975</name>
</gene>
<keyword evidence="2" id="KW-1133">Transmembrane helix</keyword>
<keyword evidence="2" id="KW-0812">Transmembrane</keyword>
<proteinExistence type="predicted"/>
<dbReference type="RefSeq" id="WP_135112239.1">
    <property type="nucleotide sequence ID" value="NZ_JADGLL010000001.1"/>
</dbReference>
<dbReference type="OrthoDB" id="5125954at2"/>
<dbReference type="EMBL" id="SPQB01000001">
    <property type="protein sequence ID" value="TFU34705.1"/>
    <property type="molecule type" value="Genomic_DNA"/>
</dbReference>
<evidence type="ECO:0000256" key="2">
    <source>
        <dbReference type="SAM" id="Phobius"/>
    </source>
</evidence>
<keyword evidence="2" id="KW-0472">Membrane</keyword>
<sequence>MSTPHEPSQPLTRRQLRELKLTGQTPVITPEIQAASNARGVEEAPAEAAPEVVEAETPEPAAPVEDVAEPVAPEAAPAEEPAPAEEAAALEAAAEESSAPAWPIGGGRPLTRREVREQERLRTNQMAVIPPADEDAPLAFEPHVAAIETKIVGENETSVVYEVVEVPFEQPAAEQDDDAQPSEQTEPAGAEVPVAELVYEDAAPEQETEQPRPEDEFADAAVQTVFVAEDAPADGVEEERPTVAPAFGSTVLRAPAPATPTAASFEEILTQSSDSSGTATAGSTLILATDPGAIPLSAPIDATGEILVTSTHALPDGFGSRGHAAGTTDGKEVDVVLIDGELPLASSPTPISASDAVSTSKSPAEVIRPPAPEKSHRLTLILGIAAGVLGIALIGVVVAAFTTGVLG</sequence>
<comment type="caution">
    <text evidence="3">The sequence shown here is derived from an EMBL/GenBank/DDBJ whole genome shotgun (WGS) entry which is preliminary data.</text>
</comment>
<feature type="compositionally biased region" description="Polar residues" evidence="1">
    <location>
        <begin position="1"/>
        <end position="12"/>
    </location>
</feature>
<evidence type="ECO:0000313" key="3">
    <source>
        <dbReference type="EMBL" id="TFU34705.1"/>
    </source>
</evidence>
<feature type="region of interest" description="Disordered" evidence="1">
    <location>
        <begin position="347"/>
        <end position="370"/>
    </location>
</feature>
<evidence type="ECO:0000313" key="4">
    <source>
        <dbReference type="Proteomes" id="UP000298358"/>
    </source>
</evidence>
<keyword evidence="4" id="KW-1185">Reference proteome</keyword>
<evidence type="ECO:0000256" key="1">
    <source>
        <dbReference type="SAM" id="MobiDB-lite"/>
    </source>
</evidence>
<feature type="transmembrane region" description="Helical" evidence="2">
    <location>
        <begin position="378"/>
        <end position="401"/>
    </location>
</feature>
<protein>
    <submittedName>
        <fullName evidence="3">Uncharacterized protein</fullName>
    </submittedName>
</protein>
<dbReference type="Proteomes" id="UP000298358">
    <property type="component" value="Unassembled WGS sequence"/>
</dbReference>
<accession>A0A4Y9G0Z2</accession>